<dbReference type="PANTHER" id="PTHR11088">
    <property type="entry name" value="TRNA DIMETHYLALLYLTRANSFERASE"/>
    <property type="match status" value="1"/>
</dbReference>
<dbReference type="Gene3D" id="3.40.50.300">
    <property type="entry name" value="P-loop containing nucleotide triphosphate hydrolases"/>
    <property type="match status" value="1"/>
</dbReference>
<dbReference type="InterPro" id="IPR039657">
    <property type="entry name" value="Dimethylallyltransferase"/>
</dbReference>
<dbReference type="Proteomes" id="UP000270296">
    <property type="component" value="Unassembled WGS sequence"/>
</dbReference>
<reference evidence="6 7" key="2">
    <citation type="submission" date="2018-11" db="EMBL/GenBank/DDBJ databases">
        <authorList>
            <consortium name="Pathogen Informatics"/>
        </authorList>
    </citation>
    <scope>NUCLEOTIDE SEQUENCE [LARGE SCALE GENOMIC DNA]</scope>
</reference>
<name>A0A183J606_9BILA</name>
<evidence type="ECO:0000256" key="3">
    <source>
        <dbReference type="ARBA" id="ARBA00022741"/>
    </source>
</evidence>
<keyword evidence="4 5" id="KW-0067">ATP-binding</keyword>
<dbReference type="GO" id="GO:0006400">
    <property type="term" value="P:tRNA modification"/>
    <property type="evidence" value="ECO:0007669"/>
    <property type="project" value="TreeGrafter"/>
</dbReference>
<dbReference type="Pfam" id="PF01715">
    <property type="entry name" value="IPPT"/>
    <property type="match status" value="1"/>
</dbReference>
<evidence type="ECO:0000256" key="2">
    <source>
        <dbReference type="ARBA" id="ARBA00022679"/>
    </source>
</evidence>
<dbReference type="EMBL" id="UZAM01015433">
    <property type="protein sequence ID" value="VDP38976.1"/>
    <property type="molecule type" value="Genomic_DNA"/>
</dbReference>
<dbReference type="AlphaFoldDB" id="A0A183J606"/>
<dbReference type="SUPFAM" id="SSF52540">
    <property type="entry name" value="P-loop containing nucleoside triphosphate hydrolases"/>
    <property type="match status" value="2"/>
</dbReference>
<dbReference type="WBParaSite" id="SBAD_0001168801-mRNA-1">
    <property type="protein sequence ID" value="SBAD_0001168801-mRNA-1"/>
    <property type="gene ID" value="SBAD_0001168801"/>
</dbReference>
<keyword evidence="7" id="KW-1185">Reference proteome</keyword>
<dbReference type="InterPro" id="IPR027417">
    <property type="entry name" value="P-loop_NTPase"/>
</dbReference>
<evidence type="ECO:0000313" key="8">
    <source>
        <dbReference type="WBParaSite" id="SBAD_0001168801-mRNA-1"/>
    </source>
</evidence>
<evidence type="ECO:0000256" key="4">
    <source>
        <dbReference type="ARBA" id="ARBA00022840"/>
    </source>
</evidence>
<accession>A0A183J606</accession>
<evidence type="ECO:0000313" key="6">
    <source>
        <dbReference type="EMBL" id="VDP38976.1"/>
    </source>
</evidence>
<dbReference type="Gene3D" id="1.10.20.140">
    <property type="match status" value="1"/>
</dbReference>
<evidence type="ECO:0000313" key="7">
    <source>
        <dbReference type="Proteomes" id="UP000270296"/>
    </source>
</evidence>
<protein>
    <submittedName>
        <fullName evidence="8">tRNA dimethylallyltransferase</fullName>
    </submittedName>
</protein>
<comment type="similarity">
    <text evidence="1 5">Belongs to the IPP transferase family.</text>
</comment>
<gene>
    <name evidence="6" type="ORF">SBAD_LOCUS11304</name>
</gene>
<dbReference type="InterPro" id="IPR018022">
    <property type="entry name" value="IPT"/>
</dbReference>
<dbReference type="PANTHER" id="PTHR11088:SF89">
    <property type="entry name" value="TRNA DIMETHYLALLYLTRANSFERASE"/>
    <property type="match status" value="1"/>
</dbReference>
<keyword evidence="3 5" id="KW-0547">Nucleotide-binding</keyword>
<keyword evidence="2 5" id="KW-0808">Transferase</keyword>
<dbReference type="HAMAP" id="MF_00185">
    <property type="entry name" value="IPP_trans"/>
    <property type="match status" value="1"/>
</dbReference>
<reference evidence="8" key="1">
    <citation type="submission" date="2016-06" db="UniProtKB">
        <authorList>
            <consortium name="WormBaseParasite"/>
        </authorList>
    </citation>
    <scope>IDENTIFICATION</scope>
</reference>
<evidence type="ECO:0000256" key="1">
    <source>
        <dbReference type="ARBA" id="ARBA00005842"/>
    </source>
</evidence>
<dbReference type="NCBIfam" id="TIGR00174">
    <property type="entry name" value="miaA"/>
    <property type="match status" value="1"/>
</dbReference>
<evidence type="ECO:0000256" key="5">
    <source>
        <dbReference type="RuleBase" id="RU003785"/>
    </source>
</evidence>
<dbReference type="GO" id="GO:0005739">
    <property type="term" value="C:mitochondrion"/>
    <property type="evidence" value="ECO:0007669"/>
    <property type="project" value="TreeGrafter"/>
</dbReference>
<sequence length="461" mass="52205">MCLCTKENPKIVVIIGATGTGKSKLAIDLCRRFDGEVVSADSMQVYEGLDIVTCKVSRSDMAGVPHHLMSFLPPQTVGYTVVDFRNNALKAIDAILSRSKIPMIVGGTFYYVESLIWSNLISADKAVLLEDDDYHSSPFYDDLPDGLLSMTDEQLHAELRAVDPERALHLHPNNRRRVVRSLQVWYSTHKTHTQLLKEQHQTIGANGFGGAPRFNQVCIIWLQCEKSILDIRLRQRISSMVEQGLKNELTCFVDEHYPSFREKPKRLPKDCDRDSDESKGVFQCIGLKQFSDFLSLPVDQRNSASGDAAFRKGLELLLVATRQYAKRQLKWIKNRFVKRPLDDGFKLFALDVTLDDNYEAAVLGPATEIVRSFLNGHPSTIQPLRSKSDSDVYSYDEDANRHRLCEVCDRLIANSQWQSHILSRSHRKRTGKRCKQSTKCVAGDHEETDVHLRSCKSSSST</sequence>
<dbReference type="OrthoDB" id="775260at2759"/>
<dbReference type="GO" id="GO:0052381">
    <property type="term" value="F:tRNA dimethylallyltransferase activity"/>
    <property type="evidence" value="ECO:0007669"/>
    <property type="project" value="InterPro"/>
</dbReference>
<dbReference type="GO" id="GO:0005524">
    <property type="term" value="F:ATP binding"/>
    <property type="evidence" value="ECO:0007669"/>
    <property type="project" value="UniProtKB-KW"/>
</dbReference>
<proteinExistence type="inferred from homology"/>
<organism evidence="8">
    <name type="scientific">Soboliphyme baturini</name>
    <dbReference type="NCBI Taxonomy" id="241478"/>
    <lineage>
        <taxon>Eukaryota</taxon>
        <taxon>Metazoa</taxon>
        <taxon>Ecdysozoa</taxon>
        <taxon>Nematoda</taxon>
        <taxon>Enoplea</taxon>
        <taxon>Dorylaimia</taxon>
        <taxon>Dioctophymatida</taxon>
        <taxon>Dioctophymatoidea</taxon>
        <taxon>Soboliphymatidae</taxon>
        <taxon>Soboliphyme</taxon>
    </lineage>
</organism>